<evidence type="ECO:0000256" key="4">
    <source>
        <dbReference type="ARBA" id="ARBA00040907"/>
    </source>
</evidence>
<sequence>MPNNGKVSSFQITLIRHGQTVQNSLGIVQGHMDTQLNNIGIEQAQLLASKIAIDDYQLVYSSDLARAFDTARQLVCGTKNGFTCEMIRIDQRLRERSLGSCDGKKLKVFLDQCSAANKHPDDFTPEGGQTLNELQIDVVDFIQNRILPDAVNVMKQSNNGCEIKILIVSHGITIREFIKHLRSFGDNKSWPSSDHVAFTHSPPNTSASVFRVHIDTTSEQISTVECICLHDLSHLEGDLYHDTLNFKRKFLV</sequence>
<feature type="active site" description="Proton donor/acceptor" evidence="6">
    <location>
        <position position="95"/>
    </location>
</feature>
<protein>
    <recommendedName>
        <fullName evidence="4">Fructose-2,6-bisphosphatase TIGAR</fullName>
    </recommendedName>
    <alternativeName>
        <fullName evidence="5">TP53-induced glycolysis and apoptosis regulator</fullName>
    </alternativeName>
</protein>
<dbReference type="InterPro" id="IPR013078">
    <property type="entry name" value="His_Pase_superF_clade-1"/>
</dbReference>
<evidence type="ECO:0000313" key="8">
    <source>
        <dbReference type="EMBL" id="KAJ6219455.1"/>
    </source>
</evidence>
<dbReference type="PANTHER" id="PTHR46517:SF1">
    <property type="entry name" value="FRUCTOSE-2,6-BISPHOSPHATASE TIGAR"/>
    <property type="match status" value="1"/>
</dbReference>
<gene>
    <name evidence="8" type="ORF">RDWZM_005267</name>
</gene>
<feature type="binding site" evidence="7">
    <location>
        <position position="66"/>
    </location>
    <ligand>
        <name>substrate</name>
    </ligand>
</feature>
<evidence type="ECO:0000313" key="9">
    <source>
        <dbReference type="Proteomes" id="UP001142055"/>
    </source>
</evidence>
<dbReference type="InterPro" id="IPR001345">
    <property type="entry name" value="PG/BPGM_mutase_AS"/>
</dbReference>
<dbReference type="InterPro" id="IPR029033">
    <property type="entry name" value="His_PPase_superfam"/>
</dbReference>
<dbReference type="InterPro" id="IPR051695">
    <property type="entry name" value="Phosphoglycerate_Mutase"/>
</dbReference>
<accession>A0A9Q0M942</accession>
<dbReference type="GO" id="GO:0004331">
    <property type="term" value="F:fructose-2,6-bisphosphate 2-phosphatase activity"/>
    <property type="evidence" value="ECO:0007669"/>
    <property type="project" value="UniProtKB-EC"/>
</dbReference>
<evidence type="ECO:0000256" key="5">
    <source>
        <dbReference type="ARBA" id="ARBA00042275"/>
    </source>
</evidence>
<dbReference type="SMART" id="SM00855">
    <property type="entry name" value="PGAM"/>
    <property type="match status" value="1"/>
</dbReference>
<dbReference type="EMBL" id="JAPWDV010000002">
    <property type="protein sequence ID" value="KAJ6219455.1"/>
    <property type="molecule type" value="Genomic_DNA"/>
</dbReference>
<dbReference type="SUPFAM" id="SSF53254">
    <property type="entry name" value="Phosphoglycerate mutase-like"/>
    <property type="match status" value="1"/>
</dbReference>
<dbReference type="Proteomes" id="UP001142055">
    <property type="component" value="Chromosome 2"/>
</dbReference>
<feature type="binding site" evidence="7">
    <location>
        <begin position="16"/>
        <end position="23"/>
    </location>
    <ligand>
        <name>substrate</name>
    </ligand>
</feature>
<reference evidence="8" key="1">
    <citation type="submission" date="2022-12" db="EMBL/GenBank/DDBJ databases">
        <title>Genome assemblies of Blomia tropicalis.</title>
        <authorList>
            <person name="Cui Y."/>
        </authorList>
    </citation>
    <scope>NUCLEOTIDE SEQUENCE</scope>
    <source>
        <tissue evidence="8">Adult mites</tissue>
    </source>
</reference>
<evidence type="ECO:0000256" key="6">
    <source>
        <dbReference type="PIRSR" id="PIRSR613078-1"/>
    </source>
</evidence>
<dbReference type="AlphaFoldDB" id="A0A9Q0M942"/>
<keyword evidence="9" id="KW-1185">Reference proteome</keyword>
<dbReference type="Pfam" id="PF00300">
    <property type="entry name" value="His_Phos_1"/>
    <property type="match status" value="1"/>
</dbReference>
<organism evidence="8 9">
    <name type="scientific">Blomia tropicalis</name>
    <name type="common">Mite</name>
    <dbReference type="NCBI Taxonomy" id="40697"/>
    <lineage>
        <taxon>Eukaryota</taxon>
        <taxon>Metazoa</taxon>
        <taxon>Ecdysozoa</taxon>
        <taxon>Arthropoda</taxon>
        <taxon>Chelicerata</taxon>
        <taxon>Arachnida</taxon>
        <taxon>Acari</taxon>
        <taxon>Acariformes</taxon>
        <taxon>Sarcoptiformes</taxon>
        <taxon>Astigmata</taxon>
        <taxon>Glycyphagoidea</taxon>
        <taxon>Echimyopodidae</taxon>
        <taxon>Blomia</taxon>
    </lineage>
</organism>
<comment type="similarity">
    <text evidence="3">Belongs to the phosphoglycerate mutase family.</text>
</comment>
<dbReference type="Gene3D" id="3.40.50.1240">
    <property type="entry name" value="Phosphoglycerate mutase-like"/>
    <property type="match status" value="1"/>
</dbReference>
<dbReference type="CDD" id="cd07067">
    <property type="entry name" value="HP_PGM_like"/>
    <property type="match status" value="1"/>
</dbReference>
<feature type="active site" description="Tele-phosphohistidine intermediate" evidence="6">
    <location>
        <position position="17"/>
    </location>
</feature>
<dbReference type="PANTHER" id="PTHR46517">
    <property type="entry name" value="FRUCTOSE-2,6-BISPHOSPHATASE TIGAR"/>
    <property type="match status" value="1"/>
</dbReference>
<evidence type="ECO:0000256" key="3">
    <source>
        <dbReference type="ARBA" id="ARBA00038362"/>
    </source>
</evidence>
<name>A0A9Q0M942_BLOTA</name>
<comment type="catalytic activity">
    <reaction evidence="1">
        <text>beta-D-fructose 2,6-bisphosphate + H2O = beta-D-fructose 6-phosphate + phosphate</text>
        <dbReference type="Rhea" id="RHEA:17289"/>
        <dbReference type="ChEBI" id="CHEBI:15377"/>
        <dbReference type="ChEBI" id="CHEBI:43474"/>
        <dbReference type="ChEBI" id="CHEBI:57634"/>
        <dbReference type="ChEBI" id="CHEBI:58579"/>
        <dbReference type="EC" id="3.1.3.46"/>
    </reaction>
</comment>
<dbReference type="GO" id="GO:0045820">
    <property type="term" value="P:negative regulation of glycolytic process"/>
    <property type="evidence" value="ECO:0007669"/>
    <property type="project" value="TreeGrafter"/>
</dbReference>
<dbReference type="GO" id="GO:0043456">
    <property type="term" value="P:regulation of pentose-phosphate shunt"/>
    <property type="evidence" value="ECO:0007669"/>
    <property type="project" value="TreeGrafter"/>
</dbReference>
<evidence type="ECO:0000256" key="7">
    <source>
        <dbReference type="PIRSR" id="PIRSR613078-2"/>
    </source>
</evidence>
<dbReference type="OMA" id="YMSIAMK"/>
<dbReference type="PROSITE" id="PS00175">
    <property type="entry name" value="PG_MUTASE"/>
    <property type="match status" value="1"/>
</dbReference>
<proteinExistence type="inferred from homology"/>
<evidence type="ECO:0000256" key="1">
    <source>
        <dbReference type="ARBA" id="ARBA00000464"/>
    </source>
</evidence>
<keyword evidence="2" id="KW-0378">Hydrolase</keyword>
<dbReference type="GO" id="GO:0005829">
    <property type="term" value="C:cytosol"/>
    <property type="evidence" value="ECO:0007669"/>
    <property type="project" value="TreeGrafter"/>
</dbReference>
<comment type="caution">
    <text evidence="8">The sequence shown here is derived from an EMBL/GenBank/DDBJ whole genome shotgun (WGS) entry which is preliminary data.</text>
</comment>
<evidence type="ECO:0000256" key="2">
    <source>
        <dbReference type="ARBA" id="ARBA00022801"/>
    </source>
</evidence>